<keyword evidence="3 7" id="KW-0032">Aminotransferase</keyword>
<dbReference type="KEGG" id="ptp:RCA23_c06650"/>
<sequence length="396" mass="42870">MADSFSMDNTTLLNSISYRARALEASKIREVAELGMKQDGVLPLWFGEGAWPTNSLIVDAAIAALKAGNHMYQPNNGAMALRQAICAYSNELLGSRLKPAQVTVTPSGMQGLMLTAEFLVTPGDRVVTVEPGWPNIIGAFKATGAEIASVAIAPKGGHWALDVEELIAALTPGTKAVVINSPNNPTGWTMPTEEQRLVLEHCRRHGIWIVADDVYSRLYRHGRHAPSFLSMAEPEDLLVSVNSFSKCWSMTGWRLGWITAPAAFEAKLGQLTEFNTSCTAGFVQEAGIAALRDGEAEITSLLSKIQAGYEMTAERLSAFSRVEFIEPDGAFYCFFRVEGLTDSFAAAGEILEQTKVGLAPGVAFGPQGEGYLRLCYAQPADVLEEAFVRLEPFLSK</sequence>
<evidence type="ECO:0000313" key="10">
    <source>
        <dbReference type="Proteomes" id="UP000028680"/>
    </source>
</evidence>
<evidence type="ECO:0000256" key="4">
    <source>
        <dbReference type="ARBA" id="ARBA00022679"/>
    </source>
</evidence>
<protein>
    <recommendedName>
        <fullName evidence="7">Aminotransferase</fullName>
        <ecNumber evidence="7">2.6.1.-</ecNumber>
    </recommendedName>
</protein>
<dbReference type="InterPro" id="IPR050596">
    <property type="entry name" value="AspAT/PAT-like"/>
</dbReference>
<dbReference type="PANTHER" id="PTHR46383">
    <property type="entry name" value="ASPARTATE AMINOTRANSFERASE"/>
    <property type="match status" value="1"/>
</dbReference>
<gene>
    <name evidence="9" type="primary">aspC1</name>
    <name evidence="9" type="ORF">RCA23_c06650</name>
</gene>
<dbReference type="InterPro" id="IPR004838">
    <property type="entry name" value="NHTrfase_class1_PyrdxlP-BS"/>
</dbReference>
<proteinExistence type="inferred from homology"/>
<reference evidence="9 10" key="1">
    <citation type="journal article" date="2014" name="ISME J.">
        <title>Adaptation of an abundant Roseobacter RCA organism to pelagic systems revealed by genomic and transcriptomic analyses.</title>
        <authorList>
            <person name="Voget S."/>
            <person name="Wemheuer B."/>
            <person name="Brinkhoff T."/>
            <person name="Vollmers J."/>
            <person name="Dietrich S."/>
            <person name="Giebel H.A."/>
            <person name="Beardsley C."/>
            <person name="Sardemann C."/>
            <person name="Bakenhus I."/>
            <person name="Billerbeck S."/>
            <person name="Daniel R."/>
            <person name="Simon M."/>
        </authorList>
    </citation>
    <scope>NUCLEOTIDE SEQUENCE [LARGE SCALE GENOMIC DNA]</scope>
    <source>
        <strain evidence="9 10">RCA23</strain>
    </source>
</reference>
<dbReference type="AlphaFoldDB" id="A0AAN0RHC2"/>
<keyword evidence="10" id="KW-1185">Reference proteome</keyword>
<dbReference type="InterPro" id="IPR004839">
    <property type="entry name" value="Aminotransferase_I/II_large"/>
</dbReference>
<dbReference type="Pfam" id="PF00155">
    <property type="entry name" value="Aminotran_1_2"/>
    <property type="match status" value="1"/>
</dbReference>
<dbReference type="CDD" id="cd00609">
    <property type="entry name" value="AAT_like"/>
    <property type="match status" value="1"/>
</dbReference>
<comment type="similarity">
    <text evidence="2 7">Belongs to the class-I pyridoxal-phosphate-dependent aminotransferase family.</text>
</comment>
<evidence type="ECO:0000256" key="7">
    <source>
        <dbReference type="RuleBase" id="RU000481"/>
    </source>
</evidence>
<dbReference type="InterPro" id="IPR015421">
    <property type="entry name" value="PyrdxlP-dep_Trfase_major"/>
</dbReference>
<dbReference type="InterPro" id="IPR015424">
    <property type="entry name" value="PyrdxlP-dep_Trfase"/>
</dbReference>
<dbReference type="EC" id="2.6.1.-" evidence="7"/>
<evidence type="ECO:0000256" key="3">
    <source>
        <dbReference type="ARBA" id="ARBA00022576"/>
    </source>
</evidence>
<dbReference type="NCBIfam" id="NF004770">
    <property type="entry name" value="PRK06108.1"/>
    <property type="match status" value="1"/>
</dbReference>
<feature type="domain" description="Aminotransferase class I/classII large" evidence="8">
    <location>
        <begin position="58"/>
        <end position="387"/>
    </location>
</feature>
<dbReference type="GO" id="GO:0004069">
    <property type="term" value="F:L-aspartate:2-oxoglutarate aminotransferase activity"/>
    <property type="evidence" value="ECO:0007669"/>
    <property type="project" value="UniProtKB-EC"/>
</dbReference>
<dbReference type="EMBL" id="CP003984">
    <property type="protein sequence ID" value="AII86223.1"/>
    <property type="molecule type" value="Genomic_DNA"/>
</dbReference>
<dbReference type="GO" id="GO:0030170">
    <property type="term" value="F:pyridoxal phosphate binding"/>
    <property type="evidence" value="ECO:0007669"/>
    <property type="project" value="InterPro"/>
</dbReference>
<name>A0AAN0RHC2_9RHOB</name>
<keyword evidence="5" id="KW-0663">Pyridoxal phosphate</keyword>
<accession>A0AAN0RHC2</accession>
<evidence type="ECO:0000256" key="5">
    <source>
        <dbReference type="ARBA" id="ARBA00022898"/>
    </source>
</evidence>
<dbReference type="Proteomes" id="UP000028680">
    <property type="component" value="Chromosome"/>
</dbReference>
<dbReference type="GO" id="GO:0006520">
    <property type="term" value="P:amino acid metabolic process"/>
    <property type="evidence" value="ECO:0007669"/>
    <property type="project" value="InterPro"/>
</dbReference>
<comment type="cofactor">
    <cofactor evidence="1 7">
        <name>pyridoxal 5'-phosphate</name>
        <dbReference type="ChEBI" id="CHEBI:597326"/>
    </cofactor>
</comment>
<dbReference type="Gene3D" id="3.40.640.10">
    <property type="entry name" value="Type I PLP-dependent aspartate aminotransferase-like (Major domain)"/>
    <property type="match status" value="1"/>
</dbReference>
<dbReference type="PROSITE" id="PS00105">
    <property type="entry name" value="AA_TRANSFER_CLASS_1"/>
    <property type="match status" value="1"/>
</dbReference>
<evidence type="ECO:0000259" key="8">
    <source>
        <dbReference type="Pfam" id="PF00155"/>
    </source>
</evidence>
<evidence type="ECO:0000313" key="9">
    <source>
        <dbReference type="EMBL" id="AII86223.1"/>
    </source>
</evidence>
<keyword evidence="4 7" id="KW-0808">Transferase</keyword>
<dbReference type="SUPFAM" id="SSF53383">
    <property type="entry name" value="PLP-dependent transferases"/>
    <property type="match status" value="1"/>
</dbReference>
<organism evidence="9 10">
    <name type="scientific">Planktomarina temperata RCA23</name>
    <dbReference type="NCBI Taxonomy" id="666509"/>
    <lineage>
        <taxon>Bacteria</taxon>
        <taxon>Pseudomonadati</taxon>
        <taxon>Pseudomonadota</taxon>
        <taxon>Alphaproteobacteria</taxon>
        <taxon>Rhodobacterales</taxon>
        <taxon>Paracoccaceae</taxon>
        <taxon>Planktomarina</taxon>
    </lineage>
</organism>
<evidence type="ECO:0000256" key="1">
    <source>
        <dbReference type="ARBA" id="ARBA00001933"/>
    </source>
</evidence>
<comment type="catalytic activity">
    <reaction evidence="6">
        <text>L-aspartate + 2-oxoglutarate = oxaloacetate + L-glutamate</text>
        <dbReference type="Rhea" id="RHEA:21824"/>
        <dbReference type="ChEBI" id="CHEBI:16452"/>
        <dbReference type="ChEBI" id="CHEBI:16810"/>
        <dbReference type="ChEBI" id="CHEBI:29985"/>
        <dbReference type="ChEBI" id="CHEBI:29991"/>
        <dbReference type="EC" id="2.6.1.1"/>
    </reaction>
</comment>
<evidence type="ECO:0000256" key="6">
    <source>
        <dbReference type="ARBA" id="ARBA00049185"/>
    </source>
</evidence>
<evidence type="ECO:0000256" key="2">
    <source>
        <dbReference type="ARBA" id="ARBA00007441"/>
    </source>
</evidence>